<dbReference type="PANTHER" id="PTHR30600">
    <property type="entry name" value="CYTOCHROME C PEROXIDASE-RELATED"/>
    <property type="match status" value="1"/>
</dbReference>
<dbReference type="EMBL" id="POWF01000007">
    <property type="protein sequence ID" value="PNQ72735.1"/>
    <property type="molecule type" value="Genomic_DNA"/>
</dbReference>
<dbReference type="RefSeq" id="WP_103052614.1">
    <property type="nucleotide sequence ID" value="NZ_POWF01000007.1"/>
</dbReference>
<evidence type="ECO:0000256" key="1">
    <source>
        <dbReference type="ARBA" id="ARBA00004196"/>
    </source>
</evidence>
<dbReference type="PROSITE" id="PS51257">
    <property type="entry name" value="PROKAR_LIPOPROTEIN"/>
    <property type="match status" value="1"/>
</dbReference>
<sequence length="392" mass="43559">MKKLIFLLGVFVVSCSSDNDNNTINNPNTIVDFDFSEILDINFNDLPNYSNQPIPNYITKDNSNGNNITDEIAVLGRVLFYDKNLSTNGTISCSSCHKQEFAFSDNINVSNGVNGTTGRHSMRLVNSRFANEQKFFWDERANTLEQQTTMPIKDHIEMGFSGENGDLSFDNLIQNLENTEYYPPLFEFAFGNSEISEAKIQIALAQFVRSIQSFDSKYDLGRSQAPNDGAPFLNFTPQENNGKQLFLLPPVFNNQGIRIDGGLGCAGCHQAPEFDIDPNSLNNGVIGNANGTGTDLIVTRSPSLRDVIKSDGTSNGPFMHIGVSNNFMTVLTHYNEINVAGNNNLDPRLMPGGNPQQLNLTQQERNDVFEFMKTLAGNNIYTDPKWSNPFLD</sequence>
<dbReference type="SUPFAM" id="SSF46626">
    <property type="entry name" value="Cytochrome c"/>
    <property type="match status" value="2"/>
</dbReference>
<name>A0A2K1DXJ0_9FLAO</name>
<dbReference type="Pfam" id="PF03150">
    <property type="entry name" value="CCP_MauG"/>
    <property type="match status" value="1"/>
</dbReference>
<evidence type="ECO:0000256" key="7">
    <source>
        <dbReference type="PROSITE-ProRule" id="PRU00433"/>
    </source>
</evidence>
<comment type="subcellular location">
    <subcellularLocation>
        <location evidence="1">Cell envelope</location>
    </subcellularLocation>
</comment>
<feature type="domain" description="Cytochrome c" evidence="8">
    <location>
        <begin position="237"/>
        <end position="376"/>
    </location>
</feature>
<dbReference type="GO" id="GO:0009055">
    <property type="term" value="F:electron transfer activity"/>
    <property type="evidence" value="ECO:0007669"/>
    <property type="project" value="InterPro"/>
</dbReference>
<evidence type="ECO:0000256" key="5">
    <source>
        <dbReference type="ARBA" id="ARBA00023002"/>
    </source>
</evidence>
<keyword evidence="10" id="KW-1185">Reference proteome</keyword>
<dbReference type="Proteomes" id="UP000236641">
    <property type="component" value="Unassembled WGS sequence"/>
</dbReference>
<dbReference type="GO" id="GO:0020037">
    <property type="term" value="F:heme binding"/>
    <property type="evidence" value="ECO:0007669"/>
    <property type="project" value="InterPro"/>
</dbReference>
<proteinExistence type="predicted"/>
<organism evidence="9 10">
    <name type="scientific">Hanstruepera neustonica</name>
    <dbReference type="NCBI Taxonomy" id="1445657"/>
    <lineage>
        <taxon>Bacteria</taxon>
        <taxon>Pseudomonadati</taxon>
        <taxon>Bacteroidota</taxon>
        <taxon>Flavobacteriia</taxon>
        <taxon>Flavobacteriales</taxon>
        <taxon>Flavobacteriaceae</taxon>
        <taxon>Hanstruepera</taxon>
    </lineage>
</organism>
<evidence type="ECO:0000256" key="2">
    <source>
        <dbReference type="ARBA" id="ARBA00022617"/>
    </source>
</evidence>
<protein>
    <submittedName>
        <fullName evidence="9">Cytochrome-c peroxidase</fullName>
    </submittedName>
</protein>
<evidence type="ECO:0000313" key="10">
    <source>
        <dbReference type="Proteomes" id="UP000236641"/>
    </source>
</evidence>
<evidence type="ECO:0000256" key="6">
    <source>
        <dbReference type="ARBA" id="ARBA00023004"/>
    </source>
</evidence>
<dbReference type="InterPro" id="IPR009056">
    <property type="entry name" value="Cyt_c-like_dom"/>
</dbReference>
<dbReference type="GO" id="GO:0030313">
    <property type="term" value="C:cell envelope"/>
    <property type="evidence" value="ECO:0007669"/>
    <property type="project" value="UniProtKB-SubCell"/>
</dbReference>
<evidence type="ECO:0000313" key="9">
    <source>
        <dbReference type="EMBL" id="PNQ72735.1"/>
    </source>
</evidence>
<evidence type="ECO:0000259" key="8">
    <source>
        <dbReference type="PROSITE" id="PS51007"/>
    </source>
</evidence>
<dbReference type="PANTHER" id="PTHR30600:SF10">
    <property type="entry name" value="BLL6722 PROTEIN"/>
    <property type="match status" value="1"/>
</dbReference>
<keyword evidence="5" id="KW-0560">Oxidoreductase</keyword>
<feature type="domain" description="Cytochrome c" evidence="8">
    <location>
        <begin position="71"/>
        <end position="180"/>
    </location>
</feature>
<evidence type="ECO:0000256" key="3">
    <source>
        <dbReference type="ARBA" id="ARBA00022723"/>
    </source>
</evidence>
<gene>
    <name evidence="9" type="ORF">C1T31_10730</name>
</gene>
<keyword evidence="2 7" id="KW-0349">Heme</keyword>
<keyword evidence="3 7" id="KW-0479">Metal-binding</keyword>
<dbReference type="GO" id="GO:0004130">
    <property type="term" value="F:cytochrome-c peroxidase activity"/>
    <property type="evidence" value="ECO:0007669"/>
    <property type="project" value="TreeGrafter"/>
</dbReference>
<dbReference type="GO" id="GO:0046872">
    <property type="term" value="F:metal ion binding"/>
    <property type="evidence" value="ECO:0007669"/>
    <property type="project" value="UniProtKB-KW"/>
</dbReference>
<dbReference type="InterPro" id="IPR036909">
    <property type="entry name" value="Cyt_c-like_dom_sf"/>
</dbReference>
<keyword evidence="6 7" id="KW-0408">Iron</keyword>
<dbReference type="InterPro" id="IPR051395">
    <property type="entry name" value="Cytochrome_c_Peroxidase/MauG"/>
</dbReference>
<dbReference type="AlphaFoldDB" id="A0A2K1DXJ0"/>
<dbReference type="PROSITE" id="PS51007">
    <property type="entry name" value="CYTC"/>
    <property type="match status" value="2"/>
</dbReference>
<comment type="caution">
    <text evidence="9">The sequence shown here is derived from an EMBL/GenBank/DDBJ whole genome shotgun (WGS) entry which is preliminary data.</text>
</comment>
<reference evidence="9 10" key="1">
    <citation type="submission" date="2018-01" db="EMBL/GenBank/DDBJ databases">
        <title>The draft genome of Hanstruepera neustonica JCM19743.</title>
        <authorList>
            <person name="He R.-H."/>
            <person name="Du Z.-J."/>
        </authorList>
    </citation>
    <scope>NUCLEOTIDE SEQUENCE [LARGE SCALE GENOMIC DNA]</scope>
    <source>
        <strain evidence="9 10">JCM19743</strain>
    </source>
</reference>
<keyword evidence="9" id="KW-0575">Peroxidase</keyword>
<evidence type="ECO:0000256" key="4">
    <source>
        <dbReference type="ARBA" id="ARBA00022729"/>
    </source>
</evidence>
<accession>A0A2K1DXJ0</accession>
<dbReference type="InterPro" id="IPR004852">
    <property type="entry name" value="Di-haem_cyt_c_peroxidsae"/>
</dbReference>
<keyword evidence="4" id="KW-0732">Signal</keyword>
<dbReference type="Gene3D" id="1.10.760.10">
    <property type="entry name" value="Cytochrome c-like domain"/>
    <property type="match status" value="2"/>
</dbReference>
<dbReference type="OrthoDB" id="9805202at2"/>